<dbReference type="RefSeq" id="WP_009134844.1">
    <property type="nucleotide sequence ID" value="NZ_CP102250.1"/>
</dbReference>
<reference evidence="6 7" key="1">
    <citation type="submission" date="2011-08" db="EMBL/GenBank/DDBJ databases">
        <title>The Genome Sequence of Alistipes indistinctus YIT 12060.</title>
        <authorList>
            <consortium name="The Broad Institute Genome Sequencing Platform"/>
            <person name="Earl A."/>
            <person name="Ward D."/>
            <person name="Feldgarden M."/>
            <person name="Gevers D."/>
            <person name="Morotomi M."/>
            <person name="Young S.K."/>
            <person name="Zeng Q."/>
            <person name="Gargeya S."/>
            <person name="Fitzgerald M."/>
            <person name="Haas B."/>
            <person name="Abouelleil A."/>
            <person name="Alvarado L."/>
            <person name="Arachchi H.M."/>
            <person name="Berlin A."/>
            <person name="Brown A."/>
            <person name="Chapman S.B."/>
            <person name="Chen Z."/>
            <person name="Dunbar C."/>
            <person name="Freedman E."/>
            <person name="Gearin G."/>
            <person name="Gellesch M."/>
            <person name="Goldberg J."/>
            <person name="Griggs A."/>
            <person name="Gujja S."/>
            <person name="Heiman D."/>
            <person name="Howarth C."/>
            <person name="Larson L."/>
            <person name="Lui A."/>
            <person name="MacDonald P.J.P."/>
            <person name="Montmayeur A."/>
            <person name="Murphy C."/>
            <person name="Neiman D."/>
            <person name="Pearson M."/>
            <person name="Priest M."/>
            <person name="Roberts A."/>
            <person name="Saif S."/>
            <person name="Shea T."/>
            <person name="Shenoy N."/>
            <person name="Sisk P."/>
            <person name="Stolte C."/>
            <person name="Sykes S."/>
            <person name="Wortman J."/>
            <person name="Nusbaum C."/>
            <person name="Birren B."/>
        </authorList>
    </citation>
    <scope>NUCLEOTIDE SEQUENCE [LARGE SCALE GENOMIC DNA]</scope>
    <source>
        <strain evidence="6 7">YIT 12060</strain>
    </source>
</reference>
<dbReference type="OrthoDB" id="494991at2"/>
<evidence type="ECO:0000256" key="2">
    <source>
        <dbReference type="ARBA" id="ARBA00023125"/>
    </source>
</evidence>
<evidence type="ECO:0000313" key="6">
    <source>
        <dbReference type="EMBL" id="EHB91989.1"/>
    </source>
</evidence>
<dbReference type="InterPro" id="IPR050109">
    <property type="entry name" value="HTH-type_TetR-like_transc_reg"/>
</dbReference>
<evidence type="ECO:0000256" key="3">
    <source>
        <dbReference type="ARBA" id="ARBA00023163"/>
    </source>
</evidence>
<dbReference type="eggNOG" id="COG1309">
    <property type="taxonomic scope" value="Bacteria"/>
</dbReference>
<name>G5H8V2_9BACT</name>
<keyword evidence="3" id="KW-0804">Transcription</keyword>
<gene>
    <name evidence="6" type="ORF">HMPREF9450_02038</name>
</gene>
<evidence type="ECO:0000256" key="4">
    <source>
        <dbReference type="PROSITE-ProRule" id="PRU00335"/>
    </source>
</evidence>
<dbReference type="Gene3D" id="1.10.357.10">
    <property type="entry name" value="Tetracycline Repressor, domain 2"/>
    <property type="match status" value="1"/>
</dbReference>
<dbReference type="PANTHER" id="PTHR30055">
    <property type="entry name" value="HTH-TYPE TRANSCRIPTIONAL REGULATOR RUTR"/>
    <property type="match status" value="1"/>
</dbReference>
<evidence type="ECO:0000313" key="7">
    <source>
        <dbReference type="Proteomes" id="UP000006008"/>
    </source>
</evidence>
<dbReference type="PANTHER" id="PTHR30055:SF234">
    <property type="entry name" value="HTH-TYPE TRANSCRIPTIONAL REGULATOR BETI"/>
    <property type="match status" value="1"/>
</dbReference>
<dbReference type="AlphaFoldDB" id="G5H8V2"/>
<dbReference type="Proteomes" id="UP000006008">
    <property type="component" value="Unassembled WGS sequence"/>
</dbReference>
<dbReference type="GeneID" id="92814937"/>
<keyword evidence="1" id="KW-0805">Transcription regulation</keyword>
<dbReference type="GO" id="GO:0000976">
    <property type="term" value="F:transcription cis-regulatory region binding"/>
    <property type="evidence" value="ECO:0007669"/>
    <property type="project" value="TreeGrafter"/>
</dbReference>
<keyword evidence="7" id="KW-1185">Reference proteome</keyword>
<organism evidence="6 7">
    <name type="scientific">Alistipes indistinctus YIT 12060</name>
    <dbReference type="NCBI Taxonomy" id="742725"/>
    <lineage>
        <taxon>Bacteria</taxon>
        <taxon>Pseudomonadati</taxon>
        <taxon>Bacteroidota</taxon>
        <taxon>Bacteroidia</taxon>
        <taxon>Bacteroidales</taxon>
        <taxon>Rikenellaceae</taxon>
        <taxon>Alistipes</taxon>
    </lineage>
</organism>
<dbReference type="Pfam" id="PF00440">
    <property type="entry name" value="TetR_N"/>
    <property type="match status" value="1"/>
</dbReference>
<keyword evidence="2 4" id="KW-0238">DNA-binding</keyword>
<evidence type="ECO:0000259" key="5">
    <source>
        <dbReference type="PROSITE" id="PS50977"/>
    </source>
</evidence>
<dbReference type="InterPro" id="IPR009057">
    <property type="entry name" value="Homeodomain-like_sf"/>
</dbReference>
<dbReference type="EMBL" id="ADLD01000013">
    <property type="protein sequence ID" value="EHB91989.1"/>
    <property type="molecule type" value="Genomic_DNA"/>
</dbReference>
<proteinExistence type="predicted"/>
<feature type="DNA-binding region" description="H-T-H motif" evidence="4">
    <location>
        <begin position="30"/>
        <end position="49"/>
    </location>
</feature>
<dbReference type="HOGENOM" id="CLU_1399912_0_0_10"/>
<dbReference type="InterPro" id="IPR001647">
    <property type="entry name" value="HTH_TetR"/>
</dbReference>
<sequence length="194" mass="21686">MAKKIDTSKIERIRQASVEIISECGITGSSVAAIAQRAGVSAGYLYRHYPSKVKLVNDLLNDALNSITERIDALIGENDRIDRIVSGIIGFIFESASLNPYRLKFQIMLLNDFSTEIDPAIREQIRQIGETLIRKGHENGSVRKNVSIEDFYIALVGIPMQYLAARYKFGFGANDWDIAAEIEKITRISMCAIK</sequence>
<comment type="caution">
    <text evidence="6">The sequence shown here is derived from an EMBL/GenBank/DDBJ whole genome shotgun (WGS) entry which is preliminary data.</text>
</comment>
<dbReference type="SUPFAM" id="SSF46689">
    <property type="entry name" value="Homeodomain-like"/>
    <property type="match status" value="1"/>
</dbReference>
<protein>
    <recommendedName>
        <fullName evidence="5">HTH tetR-type domain-containing protein</fullName>
    </recommendedName>
</protein>
<dbReference type="PRINTS" id="PR00455">
    <property type="entry name" value="HTHTETR"/>
</dbReference>
<dbReference type="PATRIC" id="fig|742725.3.peg.2135"/>
<evidence type="ECO:0000256" key="1">
    <source>
        <dbReference type="ARBA" id="ARBA00023015"/>
    </source>
</evidence>
<dbReference type="GO" id="GO:0003700">
    <property type="term" value="F:DNA-binding transcription factor activity"/>
    <property type="evidence" value="ECO:0007669"/>
    <property type="project" value="TreeGrafter"/>
</dbReference>
<accession>G5H8V2</accession>
<dbReference type="STRING" id="742725.HMPREF9450_02038"/>
<feature type="domain" description="HTH tetR-type" evidence="5">
    <location>
        <begin position="7"/>
        <end position="67"/>
    </location>
</feature>
<dbReference type="PROSITE" id="PS50977">
    <property type="entry name" value="HTH_TETR_2"/>
    <property type="match status" value="1"/>
</dbReference>